<protein>
    <recommendedName>
        <fullName evidence="1">non-specific serine/threonine protein kinase</fullName>
        <ecNumber evidence="1">2.7.11.1</ecNumber>
    </recommendedName>
</protein>
<dbReference type="InterPro" id="IPR000719">
    <property type="entry name" value="Prot_kinase_dom"/>
</dbReference>
<evidence type="ECO:0000256" key="4">
    <source>
        <dbReference type="ARBA" id="ARBA00022741"/>
    </source>
</evidence>
<accession>A0A8J3CF03</accession>
<dbReference type="AlphaFoldDB" id="A0A8J3CF03"/>
<dbReference type="PROSITE" id="PS00108">
    <property type="entry name" value="PROTEIN_KINASE_ST"/>
    <property type="match status" value="1"/>
</dbReference>
<keyword evidence="6 7" id="KW-0067">ATP-binding</keyword>
<dbReference type="CDD" id="cd14014">
    <property type="entry name" value="STKc_PknB_like"/>
    <property type="match status" value="1"/>
</dbReference>
<proteinExistence type="predicted"/>
<organism evidence="11 12">
    <name type="scientific">Longimycelium tulufanense</name>
    <dbReference type="NCBI Taxonomy" id="907463"/>
    <lineage>
        <taxon>Bacteria</taxon>
        <taxon>Bacillati</taxon>
        <taxon>Actinomycetota</taxon>
        <taxon>Actinomycetes</taxon>
        <taxon>Pseudonocardiales</taxon>
        <taxon>Pseudonocardiaceae</taxon>
        <taxon>Longimycelium</taxon>
    </lineage>
</organism>
<dbReference type="SMART" id="SM00220">
    <property type="entry name" value="S_TKc"/>
    <property type="match status" value="1"/>
</dbReference>
<evidence type="ECO:0000256" key="1">
    <source>
        <dbReference type="ARBA" id="ARBA00012513"/>
    </source>
</evidence>
<feature type="compositionally biased region" description="Pro residues" evidence="8">
    <location>
        <begin position="307"/>
        <end position="317"/>
    </location>
</feature>
<feature type="compositionally biased region" description="Low complexity" evidence="8">
    <location>
        <begin position="371"/>
        <end position="380"/>
    </location>
</feature>
<evidence type="ECO:0000256" key="9">
    <source>
        <dbReference type="SAM" id="Phobius"/>
    </source>
</evidence>
<dbReference type="GO" id="GO:0004674">
    <property type="term" value="F:protein serine/threonine kinase activity"/>
    <property type="evidence" value="ECO:0007669"/>
    <property type="project" value="UniProtKB-KW"/>
</dbReference>
<dbReference type="Gene3D" id="1.10.510.10">
    <property type="entry name" value="Transferase(Phosphotransferase) domain 1"/>
    <property type="match status" value="1"/>
</dbReference>
<evidence type="ECO:0000313" key="11">
    <source>
        <dbReference type="EMBL" id="GGM58804.1"/>
    </source>
</evidence>
<gene>
    <name evidence="11" type="ORF">GCM10012275_32470</name>
</gene>
<keyword evidence="9" id="KW-0812">Transmembrane</keyword>
<evidence type="ECO:0000313" key="12">
    <source>
        <dbReference type="Proteomes" id="UP000637578"/>
    </source>
</evidence>
<comment type="caution">
    <text evidence="11">The sequence shown here is derived from an EMBL/GenBank/DDBJ whole genome shotgun (WGS) entry which is preliminary data.</text>
</comment>
<dbReference type="EC" id="2.7.11.1" evidence="1"/>
<name>A0A8J3CF03_9PSEU</name>
<feature type="domain" description="Protein kinase" evidence="10">
    <location>
        <begin position="12"/>
        <end position="270"/>
    </location>
</feature>
<feature type="binding site" evidence="7">
    <location>
        <position position="41"/>
    </location>
    <ligand>
        <name>ATP</name>
        <dbReference type="ChEBI" id="CHEBI:30616"/>
    </ligand>
</feature>
<reference evidence="11" key="1">
    <citation type="journal article" date="2014" name="Int. J. Syst. Evol. Microbiol.">
        <title>Complete genome sequence of Corynebacterium casei LMG S-19264T (=DSM 44701T), isolated from a smear-ripened cheese.</title>
        <authorList>
            <consortium name="US DOE Joint Genome Institute (JGI-PGF)"/>
            <person name="Walter F."/>
            <person name="Albersmeier A."/>
            <person name="Kalinowski J."/>
            <person name="Ruckert C."/>
        </authorList>
    </citation>
    <scope>NUCLEOTIDE SEQUENCE</scope>
    <source>
        <strain evidence="11">CGMCC 4.5737</strain>
    </source>
</reference>
<evidence type="ECO:0000256" key="8">
    <source>
        <dbReference type="SAM" id="MobiDB-lite"/>
    </source>
</evidence>
<evidence type="ECO:0000256" key="7">
    <source>
        <dbReference type="PROSITE-ProRule" id="PRU10141"/>
    </source>
</evidence>
<dbReference type="InterPro" id="IPR011009">
    <property type="entry name" value="Kinase-like_dom_sf"/>
</dbReference>
<keyword evidence="9" id="KW-1133">Transmembrane helix</keyword>
<reference evidence="11" key="2">
    <citation type="submission" date="2020-09" db="EMBL/GenBank/DDBJ databases">
        <authorList>
            <person name="Sun Q."/>
            <person name="Zhou Y."/>
        </authorList>
    </citation>
    <scope>NUCLEOTIDE SEQUENCE</scope>
    <source>
        <strain evidence="11">CGMCC 4.5737</strain>
    </source>
</reference>
<keyword evidence="5" id="KW-0418">Kinase</keyword>
<evidence type="ECO:0000256" key="5">
    <source>
        <dbReference type="ARBA" id="ARBA00022777"/>
    </source>
</evidence>
<feature type="region of interest" description="Disordered" evidence="8">
    <location>
        <begin position="300"/>
        <end position="388"/>
    </location>
</feature>
<dbReference type="PANTHER" id="PTHR43289:SF6">
    <property type="entry name" value="SERINE_THREONINE-PROTEIN KINASE NEKL-3"/>
    <property type="match status" value="1"/>
</dbReference>
<keyword evidence="3" id="KW-0808">Transferase</keyword>
<dbReference type="Gene3D" id="3.30.200.20">
    <property type="entry name" value="Phosphorylase Kinase, domain 1"/>
    <property type="match status" value="1"/>
</dbReference>
<feature type="compositionally biased region" description="Polar residues" evidence="8">
    <location>
        <begin position="427"/>
        <end position="437"/>
    </location>
</feature>
<evidence type="ECO:0000256" key="6">
    <source>
        <dbReference type="ARBA" id="ARBA00022840"/>
    </source>
</evidence>
<dbReference type="PROSITE" id="PS00107">
    <property type="entry name" value="PROTEIN_KINASE_ATP"/>
    <property type="match status" value="1"/>
</dbReference>
<keyword evidence="2" id="KW-0723">Serine/threonine-protein kinase</keyword>
<feature type="transmembrane region" description="Helical" evidence="9">
    <location>
        <begin position="393"/>
        <end position="414"/>
    </location>
</feature>
<keyword evidence="9" id="KW-0472">Membrane</keyword>
<dbReference type="PROSITE" id="PS50011">
    <property type="entry name" value="PROTEIN_KINASE_DOM"/>
    <property type="match status" value="1"/>
</dbReference>
<dbReference type="InterPro" id="IPR017441">
    <property type="entry name" value="Protein_kinase_ATP_BS"/>
</dbReference>
<evidence type="ECO:0000256" key="2">
    <source>
        <dbReference type="ARBA" id="ARBA00022527"/>
    </source>
</evidence>
<keyword evidence="12" id="KW-1185">Reference proteome</keyword>
<dbReference type="EMBL" id="BMMK01000014">
    <property type="protein sequence ID" value="GGM58804.1"/>
    <property type="molecule type" value="Genomic_DNA"/>
</dbReference>
<dbReference type="SUPFAM" id="SSF56112">
    <property type="entry name" value="Protein kinase-like (PK-like)"/>
    <property type="match status" value="1"/>
</dbReference>
<sequence>MSDGGRLVAGRYRLLERIGSGAMGIVWQAHDERLHRTVAVKQLLLQPGLSRDESEEARQRAMREARIAARLQHPNAIGVFDVVEEDGAPCLVMEYLPSRSLAAVMAEQGQLSPQEAARIGAHIANALTAAHAAGIIHRDIKPGNILLGEDGAVKITDFGISRATGDVTVTKTGMLAGTPAYLAPEVARGRDIGPPSDVFSLGSTIYATIEGEPPFGLNENTLALLHAVAAGKVNPPKQAGPLTALLMRLLRAEPEDRPTMAQARDALQAVADGKPVPAGALEPTTVVPPWRPTAATQAVPTTAMPGPVAPPGRPPHTPTAGMPVPPVQSQTRMDPRATNRPNPTRVAEVPPVRPTAGRPAAAPRRDPHPSLPSRPAAAPKRSPKRPVPRRSGWLYLAALVVAAVVGVLIASSMLDNPSGGAGGSSSTNNGAEVSNADQAREKSIKPGPANSPEEAVSEFYQAMPDVDLAWTKLDLNGRLAMEQTRGWWTNSKKVEILKGPSRTSNGQVTVLIRIHRTDGGTEDKRMYHKYANEDGGWLINNFKWEGTT</sequence>
<feature type="region of interest" description="Disordered" evidence="8">
    <location>
        <begin position="417"/>
        <end position="454"/>
    </location>
</feature>
<evidence type="ECO:0000259" key="10">
    <source>
        <dbReference type="PROSITE" id="PS50011"/>
    </source>
</evidence>
<evidence type="ECO:0000256" key="3">
    <source>
        <dbReference type="ARBA" id="ARBA00022679"/>
    </source>
</evidence>
<dbReference type="Proteomes" id="UP000637578">
    <property type="component" value="Unassembled WGS sequence"/>
</dbReference>
<dbReference type="PANTHER" id="PTHR43289">
    <property type="entry name" value="MITOGEN-ACTIVATED PROTEIN KINASE KINASE KINASE 20-RELATED"/>
    <property type="match status" value="1"/>
</dbReference>
<dbReference type="RefSeq" id="WP_189058503.1">
    <property type="nucleotide sequence ID" value="NZ_BMMK01000014.1"/>
</dbReference>
<dbReference type="Pfam" id="PF00069">
    <property type="entry name" value="Pkinase"/>
    <property type="match status" value="1"/>
</dbReference>
<keyword evidence="4 7" id="KW-0547">Nucleotide-binding</keyword>
<dbReference type="GO" id="GO:0005524">
    <property type="term" value="F:ATP binding"/>
    <property type="evidence" value="ECO:0007669"/>
    <property type="project" value="UniProtKB-UniRule"/>
</dbReference>
<dbReference type="InterPro" id="IPR008271">
    <property type="entry name" value="Ser/Thr_kinase_AS"/>
</dbReference>